<dbReference type="Proteomes" id="UP000792457">
    <property type="component" value="Unassembled WGS sequence"/>
</dbReference>
<proteinExistence type="predicted"/>
<dbReference type="AlphaFoldDB" id="A0A8K0K754"/>
<gene>
    <name evidence="1" type="ORF">J437_LFUL007707</name>
</gene>
<dbReference type="InterPro" id="IPR036322">
    <property type="entry name" value="WD40_repeat_dom_sf"/>
</dbReference>
<reference evidence="1" key="1">
    <citation type="submission" date="2013-04" db="EMBL/GenBank/DDBJ databases">
        <authorList>
            <person name="Qu J."/>
            <person name="Murali S.C."/>
            <person name="Bandaranaike D."/>
            <person name="Bellair M."/>
            <person name="Blankenburg K."/>
            <person name="Chao H."/>
            <person name="Dinh H."/>
            <person name="Doddapaneni H."/>
            <person name="Downs B."/>
            <person name="Dugan-Rocha S."/>
            <person name="Elkadiri S."/>
            <person name="Gnanaolivu R.D."/>
            <person name="Hernandez B."/>
            <person name="Javaid M."/>
            <person name="Jayaseelan J.C."/>
            <person name="Lee S."/>
            <person name="Li M."/>
            <person name="Ming W."/>
            <person name="Munidasa M."/>
            <person name="Muniz J."/>
            <person name="Nguyen L."/>
            <person name="Ongeri F."/>
            <person name="Osuji N."/>
            <person name="Pu L.-L."/>
            <person name="Puazo M."/>
            <person name="Qu C."/>
            <person name="Quiroz J."/>
            <person name="Raj R."/>
            <person name="Weissenberger G."/>
            <person name="Xin Y."/>
            <person name="Zou X."/>
            <person name="Han Y."/>
            <person name="Richards S."/>
            <person name="Worley K."/>
            <person name="Muzny D."/>
            <person name="Gibbs R."/>
        </authorList>
    </citation>
    <scope>NUCLEOTIDE SEQUENCE</scope>
    <source>
        <strain evidence="1">Sampled in the wild</strain>
    </source>
</reference>
<dbReference type="SUPFAM" id="SSF50978">
    <property type="entry name" value="WD40 repeat-like"/>
    <property type="match status" value="1"/>
</dbReference>
<reference evidence="1" key="2">
    <citation type="submission" date="2017-10" db="EMBL/GenBank/DDBJ databases">
        <title>Ladona fulva Genome sequencing and assembly.</title>
        <authorList>
            <person name="Murali S."/>
            <person name="Richards S."/>
            <person name="Bandaranaike D."/>
            <person name="Bellair M."/>
            <person name="Blankenburg K."/>
            <person name="Chao H."/>
            <person name="Dinh H."/>
            <person name="Doddapaneni H."/>
            <person name="Dugan-Rocha S."/>
            <person name="Elkadiri S."/>
            <person name="Gnanaolivu R."/>
            <person name="Hernandez B."/>
            <person name="Skinner E."/>
            <person name="Javaid M."/>
            <person name="Lee S."/>
            <person name="Li M."/>
            <person name="Ming W."/>
            <person name="Munidasa M."/>
            <person name="Muniz J."/>
            <person name="Nguyen L."/>
            <person name="Hughes D."/>
            <person name="Osuji N."/>
            <person name="Pu L.-L."/>
            <person name="Puazo M."/>
            <person name="Qu C."/>
            <person name="Quiroz J."/>
            <person name="Raj R."/>
            <person name="Weissenberger G."/>
            <person name="Xin Y."/>
            <person name="Zou X."/>
            <person name="Han Y."/>
            <person name="Worley K."/>
            <person name="Muzny D."/>
            <person name="Gibbs R."/>
        </authorList>
    </citation>
    <scope>NUCLEOTIDE SEQUENCE</scope>
    <source>
        <strain evidence="1">Sampled in the wild</strain>
    </source>
</reference>
<evidence type="ECO:0000313" key="2">
    <source>
        <dbReference type="Proteomes" id="UP000792457"/>
    </source>
</evidence>
<dbReference type="OrthoDB" id="25131at2759"/>
<evidence type="ECO:0000313" key="1">
    <source>
        <dbReference type="EMBL" id="KAG8228956.1"/>
    </source>
</evidence>
<name>A0A8K0K754_LADFU</name>
<dbReference type="Gene3D" id="2.130.10.10">
    <property type="entry name" value="YVTN repeat-like/Quinoprotein amine dehydrogenase"/>
    <property type="match status" value="1"/>
</dbReference>
<dbReference type="InterPro" id="IPR015943">
    <property type="entry name" value="WD40/YVTN_repeat-like_dom_sf"/>
</dbReference>
<sequence>SPSYDFDRDCIARALKVKTIEDCYIVDVFKDESNEGETLILCGSTKSECLRLLRLKDDALEPWACLQGNRQMVRCCWANQKDGLLVTGGEGGIISFWKKESIKLERDAIKEIHKIRVKKRSHLSVKPY</sequence>
<comment type="caution">
    <text evidence="1">The sequence shown here is derived from an EMBL/GenBank/DDBJ whole genome shotgun (WGS) entry which is preliminary data.</text>
</comment>
<organism evidence="1 2">
    <name type="scientific">Ladona fulva</name>
    <name type="common">Scarce chaser dragonfly</name>
    <name type="synonym">Libellula fulva</name>
    <dbReference type="NCBI Taxonomy" id="123851"/>
    <lineage>
        <taxon>Eukaryota</taxon>
        <taxon>Metazoa</taxon>
        <taxon>Ecdysozoa</taxon>
        <taxon>Arthropoda</taxon>
        <taxon>Hexapoda</taxon>
        <taxon>Insecta</taxon>
        <taxon>Pterygota</taxon>
        <taxon>Palaeoptera</taxon>
        <taxon>Odonata</taxon>
        <taxon>Epiprocta</taxon>
        <taxon>Anisoptera</taxon>
        <taxon>Libelluloidea</taxon>
        <taxon>Libellulidae</taxon>
        <taxon>Ladona</taxon>
    </lineage>
</organism>
<dbReference type="EMBL" id="KZ308402">
    <property type="protein sequence ID" value="KAG8228956.1"/>
    <property type="molecule type" value="Genomic_DNA"/>
</dbReference>
<keyword evidence="2" id="KW-1185">Reference proteome</keyword>
<accession>A0A8K0K754</accession>
<protein>
    <submittedName>
        <fullName evidence="1">Uncharacterized protein</fullName>
    </submittedName>
</protein>
<feature type="non-terminal residue" evidence="1">
    <location>
        <position position="128"/>
    </location>
</feature>